<dbReference type="Pfam" id="PF14759">
    <property type="entry name" value="Reductase_C"/>
    <property type="match status" value="1"/>
</dbReference>
<dbReference type="Gene3D" id="3.50.50.60">
    <property type="entry name" value="FAD/NAD(P)-binding domain"/>
    <property type="match status" value="2"/>
</dbReference>
<evidence type="ECO:0000259" key="9">
    <source>
        <dbReference type="PROSITE" id="PS51296"/>
    </source>
</evidence>
<dbReference type="RefSeq" id="WP_011112787.1">
    <property type="nucleotide sequence ID" value="NC_004757.1"/>
</dbReference>
<dbReference type="GO" id="GO:0046872">
    <property type="term" value="F:metal ion binding"/>
    <property type="evidence" value="ECO:0007669"/>
    <property type="project" value="UniProtKB-KW"/>
</dbReference>
<dbReference type="Pfam" id="PF07992">
    <property type="entry name" value="Pyr_redox_2"/>
    <property type="match status" value="1"/>
</dbReference>
<evidence type="ECO:0000256" key="8">
    <source>
        <dbReference type="ARBA" id="ARBA00023014"/>
    </source>
</evidence>
<keyword evidence="8" id="KW-0411">Iron-sulfur</keyword>
<dbReference type="InterPro" id="IPR036188">
    <property type="entry name" value="FAD/NAD-bd_sf"/>
</dbReference>
<evidence type="ECO:0000256" key="5">
    <source>
        <dbReference type="ARBA" id="ARBA00022827"/>
    </source>
</evidence>
<gene>
    <name evidence="10" type="ordered locus">NE2303</name>
</gene>
<dbReference type="InterPro" id="IPR023753">
    <property type="entry name" value="FAD/NAD-binding_dom"/>
</dbReference>
<dbReference type="GeneID" id="87105434"/>
<dbReference type="AlphaFoldDB" id="Q82SL4"/>
<evidence type="ECO:0000256" key="7">
    <source>
        <dbReference type="ARBA" id="ARBA00023004"/>
    </source>
</evidence>
<organism evidence="10 11">
    <name type="scientific">Nitrosomonas europaea (strain ATCC 19718 / CIP 103999 / KCTC 2705 / NBRC 14298)</name>
    <dbReference type="NCBI Taxonomy" id="228410"/>
    <lineage>
        <taxon>Bacteria</taxon>
        <taxon>Pseudomonadati</taxon>
        <taxon>Pseudomonadota</taxon>
        <taxon>Betaproteobacteria</taxon>
        <taxon>Nitrosomonadales</taxon>
        <taxon>Nitrosomonadaceae</taxon>
        <taxon>Nitrosomonas</taxon>
    </lineage>
</organism>
<sequence length="509" mass="55060">MTSYLSEEAGPDLTQGISLSDFGNQPLLRGHVGDEPVILARIGDEITAVGATCTHYGAPLTEGLVVGETVRCPWHHACFSLRSGEALGAPAFDPLPCWQVERDGDRIMVRDKITPKPRSIPVAAANQPANVVIIGGGAAGFACAEMLRRRGYQGQLTMLSEDSDAPCDRPNLSKDYLAGNAPEEWIPLKSDDFYVRNRIDLQLHTTVTKINTTGHTVTTADGRIFPFDRLLLATGAEPVRLPIPGANQSHVFTLRTLADSRAIIERAKHAKAAVILGSGFIGLEAAAALRARELDVHVVSLDKHPLEKILGSEPGDFIRSLHEQHGVQFHMGTSLAHIEPHKVVLSNGKELTADLVIIGVGVRPCVSLAEAAGITVDNGILVNEYLETSVPGIFAAGDVARWRDEASGKTQRIEHWVLAERHGQIAAENMLGANTAFQDVPFFWSAHYDISIRYVGYAGPWDTLEIEGDMAAYDCLISYKTGGKTVAVAAIGRDKQALEYRALIAQQQH</sequence>
<evidence type="ECO:0000256" key="2">
    <source>
        <dbReference type="ARBA" id="ARBA00022630"/>
    </source>
</evidence>
<keyword evidence="2" id="KW-0285">Flavoprotein</keyword>
<dbReference type="PANTHER" id="PTHR43557:SF2">
    <property type="entry name" value="RIESKE DOMAIN-CONTAINING PROTEIN-RELATED"/>
    <property type="match status" value="1"/>
</dbReference>
<reference evidence="10 11" key="1">
    <citation type="journal article" date="2003" name="J. Bacteriol.">
        <title>Complete genome sequence of the ammonia-oxidizing bacterium and obligate chemolithoautotroph Nitrosomonas europaea.</title>
        <authorList>
            <person name="Chain P."/>
            <person name="Lamerdin J."/>
            <person name="Larimer F."/>
            <person name="Regala W."/>
            <person name="Land M."/>
            <person name="Hauser L."/>
            <person name="Hooper A."/>
            <person name="Klotz M."/>
            <person name="Norton J."/>
            <person name="Sayavedra-Soto L."/>
            <person name="Arciero D."/>
            <person name="Hommes N."/>
            <person name="Whittaker M."/>
            <person name="Arp D."/>
        </authorList>
    </citation>
    <scope>NUCLEOTIDE SEQUENCE [LARGE SCALE GENOMIC DNA]</scope>
    <source>
        <strain evidence="11">ATCC 19718 / CIP 103999 / KCTC 2705 / NBRC 14298</strain>
    </source>
</reference>
<dbReference type="SUPFAM" id="SSF50022">
    <property type="entry name" value="ISP domain"/>
    <property type="match status" value="1"/>
</dbReference>
<keyword evidence="7" id="KW-0408">Iron</keyword>
<dbReference type="CDD" id="cd03478">
    <property type="entry name" value="Rieske_AIFL_N"/>
    <property type="match status" value="1"/>
</dbReference>
<dbReference type="EMBL" id="AL954747">
    <property type="protein sequence ID" value="CAD86215.1"/>
    <property type="molecule type" value="Genomic_DNA"/>
</dbReference>
<dbReference type="GO" id="GO:0051537">
    <property type="term" value="F:2 iron, 2 sulfur cluster binding"/>
    <property type="evidence" value="ECO:0007669"/>
    <property type="project" value="UniProtKB-KW"/>
</dbReference>
<comment type="cofactor">
    <cofactor evidence="1">
        <name>FAD</name>
        <dbReference type="ChEBI" id="CHEBI:57692"/>
    </cofactor>
</comment>
<protein>
    <submittedName>
        <fullName evidence="10">Uncharacterized NAD(FAD)-dependent dehydrogenases</fullName>
    </submittedName>
</protein>
<accession>Q82SL4</accession>
<dbReference type="Gene3D" id="3.30.390.30">
    <property type="match status" value="1"/>
</dbReference>
<dbReference type="PhylomeDB" id="Q82SL4"/>
<dbReference type="KEGG" id="neu:NE2303"/>
<dbReference type="eggNOG" id="COG0446">
    <property type="taxonomic scope" value="Bacteria"/>
</dbReference>
<evidence type="ECO:0000256" key="1">
    <source>
        <dbReference type="ARBA" id="ARBA00001974"/>
    </source>
</evidence>
<dbReference type="SUPFAM" id="SSF51905">
    <property type="entry name" value="FAD/NAD(P)-binding domain"/>
    <property type="match status" value="1"/>
</dbReference>
<dbReference type="PANTHER" id="PTHR43557">
    <property type="entry name" value="APOPTOSIS-INDUCING FACTOR 1"/>
    <property type="match status" value="1"/>
</dbReference>
<dbReference type="PRINTS" id="PR00368">
    <property type="entry name" value="FADPNR"/>
</dbReference>
<dbReference type="eggNOG" id="COG2146">
    <property type="taxonomic scope" value="Bacteria"/>
</dbReference>
<feature type="domain" description="Rieske" evidence="9">
    <location>
        <begin position="14"/>
        <end position="109"/>
    </location>
</feature>
<evidence type="ECO:0000256" key="4">
    <source>
        <dbReference type="ARBA" id="ARBA00022723"/>
    </source>
</evidence>
<dbReference type="InterPro" id="IPR028202">
    <property type="entry name" value="Reductase_C"/>
</dbReference>
<name>Q82SL4_NITEU</name>
<dbReference type="Gene3D" id="2.102.10.10">
    <property type="entry name" value="Rieske [2Fe-2S] iron-sulphur domain"/>
    <property type="match status" value="1"/>
</dbReference>
<keyword evidence="6" id="KW-0560">Oxidoreductase</keyword>
<dbReference type="OrthoDB" id="9769238at2"/>
<evidence type="ECO:0000256" key="6">
    <source>
        <dbReference type="ARBA" id="ARBA00023002"/>
    </source>
</evidence>
<dbReference type="InterPro" id="IPR016156">
    <property type="entry name" value="FAD/NAD-linked_Rdtase_dimer_sf"/>
</dbReference>
<dbReference type="InterPro" id="IPR036922">
    <property type="entry name" value="Rieske_2Fe-2S_sf"/>
</dbReference>
<proteinExistence type="predicted"/>
<dbReference type="GO" id="GO:0005737">
    <property type="term" value="C:cytoplasm"/>
    <property type="evidence" value="ECO:0007669"/>
    <property type="project" value="TreeGrafter"/>
</dbReference>
<keyword evidence="3" id="KW-0001">2Fe-2S</keyword>
<dbReference type="STRING" id="228410.NE2303"/>
<keyword evidence="5" id="KW-0274">FAD</keyword>
<dbReference type="Proteomes" id="UP000001416">
    <property type="component" value="Chromosome"/>
</dbReference>
<keyword evidence="11" id="KW-1185">Reference proteome</keyword>
<dbReference type="SUPFAM" id="SSF55424">
    <property type="entry name" value="FAD/NAD-linked reductases, dimerisation (C-terminal) domain"/>
    <property type="match status" value="1"/>
</dbReference>
<dbReference type="PRINTS" id="PR00411">
    <property type="entry name" value="PNDRDTASEI"/>
</dbReference>
<dbReference type="Pfam" id="PF00355">
    <property type="entry name" value="Rieske"/>
    <property type="match status" value="1"/>
</dbReference>
<dbReference type="InterPro" id="IPR017941">
    <property type="entry name" value="Rieske_2Fe-2S"/>
</dbReference>
<evidence type="ECO:0000313" key="11">
    <source>
        <dbReference type="Proteomes" id="UP000001416"/>
    </source>
</evidence>
<dbReference type="HOGENOM" id="CLU_003291_4_2_4"/>
<dbReference type="InterPro" id="IPR050446">
    <property type="entry name" value="FAD-oxidoreductase/Apoptosis"/>
</dbReference>
<dbReference type="GO" id="GO:0016651">
    <property type="term" value="F:oxidoreductase activity, acting on NAD(P)H"/>
    <property type="evidence" value="ECO:0007669"/>
    <property type="project" value="TreeGrafter"/>
</dbReference>
<dbReference type="PROSITE" id="PS51296">
    <property type="entry name" value="RIESKE"/>
    <property type="match status" value="1"/>
</dbReference>
<evidence type="ECO:0000313" key="10">
    <source>
        <dbReference type="EMBL" id="CAD86215.1"/>
    </source>
</evidence>
<keyword evidence="4" id="KW-0479">Metal-binding</keyword>
<evidence type="ECO:0000256" key="3">
    <source>
        <dbReference type="ARBA" id="ARBA00022714"/>
    </source>
</evidence>